<dbReference type="InterPro" id="IPR058548">
    <property type="entry name" value="MlaB-like_STAS"/>
</dbReference>
<dbReference type="InterPro" id="IPR003594">
    <property type="entry name" value="HATPase_dom"/>
</dbReference>
<feature type="domain" description="STAS" evidence="2">
    <location>
        <begin position="205"/>
        <end position="282"/>
    </location>
</feature>
<evidence type="ECO:0000313" key="4">
    <source>
        <dbReference type="EMBL" id="TVM36755.1"/>
    </source>
</evidence>
<keyword evidence="1" id="KW-0418">Kinase</keyword>
<dbReference type="CDD" id="cd16936">
    <property type="entry name" value="HATPase_RsbW-like"/>
    <property type="match status" value="1"/>
</dbReference>
<dbReference type="PANTHER" id="PTHR35526">
    <property type="entry name" value="ANTI-SIGMA-F FACTOR RSBW-RELATED"/>
    <property type="match status" value="1"/>
</dbReference>
<evidence type="ECO:0000259" key="2">
    <source>
        <dbReference type="PROSITE" id="PS50801"/>
    </source>
</evidence>
<dbReference type="Pfam" id="PF13466">
    <property type="entry name" value="STAS_2"/>
    <property type="match status" value="1"/>
</dbReference>
<proteinExistence type="predicted"/>
<organism evidence="4 5">
    <name type="scientific">Oceanidesulfovibrio marinus</name>
    <dbReference type="NCBI Taxonomy" id="370038"/>
    <lineage>
        <taxon>Bacteria</taxon>
        <taxon>Pseudomonadati</taxon>
        <taxon>Thermodesulfobacteriota</taxon>
        <taxon>Desulfovibrionia</taxon>
        <taxon>Desulfovibrionales</taxon>
        <taxon>Desulfovibrionaceae</taxon>
        <taxon>Oceanidesulfovibrio</taxon>
    </lineage>
</organism>
<dbReference type="OrthoDB" id="254943at2"/>
<keyword evidence="1" id="KW-0808">Transferase</keyword>
<dbReference type="Pfam" id="PF13581">
    <property type="entry name" value="HATPase_c_2"/>
    <property type="match status" value="1"/>
</dbReference>
<dbReference type="InterPro" id="IPR050267">
    <property type="entry name" value="Anti-sigma-factor_SerPK"/>
</dbReference>
<dbReference type="InterPro" id="IPR002645">
    <property type="entry name" value="STAS_dom"/>
</dbReference>
<dbReference type="InterPro" id="IPR036890">
    <property type="entry name" value="HATPase_C_sf"/>
</dbReference>
<reference evidence="4 5" key="1">
    <citation type="submission" date="2018-06" db="EMBL/GenBank/DDBJ databases">
        <title>Complete genome of Desulfovibrio marinus P48SEP.</title>
        <authorList>
            <person name="Crispim J.S."/>
            <person name="Vidigal P.M.P."/>
            <person name="Silva L.C.F."/>
            <person name="Araujo L.C."/>
            <person name="Laguardia C.N."/>
            <person name="Dias R.S."/>
            <person name="Sousa M.P."/>
            <person name="Paula S.O."/>
            <person name="Silva C."/>
        </authorList>
    </citation>
    <scope>NUCLEOTIDE SEQUENCE [LARGE SCALE GENOMIC DNA]</scope>
    <source>
        <strain evidence="4 5">P48SEP</strain>
    </source>
</reference>
<dbReference type="EMBL" id="CP039543">
    <property type="protein sequence ID" value="QJT08817.1"/>
    <property type="molecule type" value="Genomic_DNA"/>
</dbReference>
<dbReference type="Proteomes" id="UP000503251">
    <property type="component" value="Chromosome"/>
</dbReference>
<evidence type="ECO:0000313" key="6">
    <source>
        <dbReference type="Proteomes" id="UP000503251"/>
    </source>
</evidence>
<evidence type="ECO:0000313" key="3">
    <source>
        <dbReference type="EMBL" id="QJT08817.1"/>
    </source>
</evidence>
<keyword evidence="1" id="KW-0723">Serine/threonine-protein kinase</keyword>
<evidence type="ECO:0000256" key="1">
    <source>
        <dbReference type="ARBA" id="ARBA00022527"/>
    </source>
</evidence>
<dbReference type="CDD" id="cd07043">
    <property type="entry name" value="STAS_anti-anti-sigma_factors"/>
    <property type="match status" value="1"/>
</dbReference>
<dbReference type="GO" id="GO:0004674">
    <property type="term" value="F:protein serine/threonine kinase activity"/>
    <property type="evidence" value="ECO:0007669"/>
    <property type="project" value="UniProtKB-KW"/>
</dbReference>
<dbReference type="EMBL" id="QMIF01000001">
    <property type="protein sequence ID" value="TVM36755.1"/>
    <property type="molecule type" value="Genomic_DNA"/>
</dbReference>
<dbReference type="AlphaFoldDB" id="A0A6P1ZQI3"/>
<dbReference type="PROSITE" id="PS50801">
    <property type="entry name" value="STAS"/>
    <property type="match status" value="1"/>
</dbReference>
<reference evidence="3 6" key="2">
    <citation type="submission" date="2019-04" db="EMBL/GenBank/DDBJ databases">
        <title>Isolation and culture of sulfate reducing bacteria from the cold seep of the South China Sea.</title>
        <authorList>
            <person name="Sun C."/>
            <person name="Liu R."/>
        </authorList>
    </citation>
    <scope>NUCLEOTIDE SEQUENCE [LARGE SCALE GENOMIC DNA]</scope>
    <source>
        <strain evidence="3 6">CS1</strain>
    </source>
</reference>
<sequence>MPAVPWPLRSSMCAIPTLSDKISRRHPPERHSRNRSSIIMFTMESTQTVLRVAMSAELGNIDAACNEACGFLDRLGLEHCRFVVVLGLREALANAVVHGARFDAGQIIRAELEYGRDGVSVTVSDEGPGFDWANAGRAVPHPLSMGGRGLPILYGYFDAVSFNARGNCIWFATNGGSNVVSQSPDWAGGAAAIVMPCRGVESSGAGVLRQELQDLLHAGVTDITIDMSGVSVVDSTGIRLFIAAHNALAAAGGGLRLRRVSQDMTALFGAMRLDTHFRVDPE</sequence>
<gene>
    <name evidence="4" type="ORF">DQK91_02210</name>
    <name evidence="3" type="ORF">E8L03_07700</name>
</gene>
<dbReference type="PANTHER" id="PTHR35526:SF3">
    <property type="entry name" value="ANTI-SIGMA-F FACTOR RSBW"/>
    <property type="match status" value="1"/>
</dbReference>
<evidence type="ECO:0000313" key="5">
    <source>
        <dbReference type="Proteomes" id="UP000434052"/>
    </source>
</evidence>
<dbReference type="Proteomes" id="UP000434052">
    <property type="component" value="Unassembled WGS sequence"/>
</dbReference>
<dbReference type="Gene3D" id="3.30.750.24">
    <property type="entry name" value="STAS domain"/>
    <property type="match status" value="1"/>
</dbReference>
<dbReference type="InterPro" id="IPR036513">
    <property type="entry name" value="STAS_dom_sf"/>
</dbReference>
<dbReference type="SUPFAM" id="SSF52091">
    <property type="entry name" value="SpoIIaa-like"/>
    <property type="match status" value="1"/>
</dbReference>
<protein>
    <submittedName>
        <fullName evidence="3">STAS domain-containing protein</fullName>
    </submittedName>
</protein>
<keyword evidence="6" id="KW-1185">Reference proteome</keyword>
<dbReference type="Gene3D" id="3.30.565.10">
    <property type="entry name" value="Histidine kinase-like ATPase, C-terminal domain"/>
    <property type="match status" value="1"/>
</dbReference>
<name>A0A6P1ZQI3_9BACT</name>
<accession>A0A6P1ZQI3</accession>
<dbReference type="SUPFAM" id="SSF55874">
    <property type="entry name" value="ATPase domain of HSP90 chaperone/DNA topoisomerase II/histidine kinase"/>
    <property type="match status" value="1"/>
</dbReference>